<dbReference type="InterPro" id="IPR003789">
    <property type="entry name" value="Asn/Gln_tRNA_amidoTrase-B-like"/>
</dbReference>
<dbReference type="PANTHER" id="PTHR28055:SF1">
    <property type="entry name" value="ALTERED INHERITANCE OF MITOCHONDRIA PROTEIN 41, MITOCHONDRIAL"/>
    <property type="match status" value="1"/>
</dbReference>
<comment type="caution">
    <text evidence="1">The sequence shown here is derived from an EMBL/GenBank/DDBJ whole genome shotgun (WGS) entry which is preliminary data.</text>
</comment>
<dbReference type="Pfam" id="PF09424">
    <property type="entry name" value="YqeY"/>
    <property type="match status" value="1"/>
</dbReference>
<name>A0A402DQI1_9CELL</name>
<dbReference type="AlphaFoldDB" id="A0A402DQI1"/>
<dbReference type="InterPro" id="IPR042184">
    <property type="entry name" value="YqeY/Aim41_N"/>
</dbReference>
<gene>
    <name evidence="1" type="ORF">CBZ_14490</name>
</gene>
<proteinExistence type="predicted"/>
<dbReference type="EMBL" id="BIMR01000094">
    <property type="protein sequence ID" value="GCE76393.1"/>
    <property type="molecule type" value="Genomic_DNA"/>
</dbReference>
<sequence length="152" mass="16064">MSSATLDRLTSDLTTAMKARDTFRTGTIRQVVAAVRAEAKAGPVEKDLTDDDVLRVLAREVKKRRESAQIYADAGADERAANETAEADVIEAYLPTQLSDDELAALVRDVVAETGATTLRDMGGVMKEATARAGLSADGKKLSALVRAALAG</sequence>
<dbReference type="PANTHER" id="PTHR28055">
    <property type="entry name" value="ALTERED INHERITANCE OF MITOCHONDRIA PROTEIN 41, MITOCHONDRIAL"/>
    <property type="match status" value="1"/>
</dbReference>
<dbReference type="Gene3D" id="1.10.1510.10">
    <property type="entry name" value="Uncharacterised protein YqeY/AIM41 PF09424, N-terminal domain"/>
    <property type="match status" value="1"/>
</dbReference>
<evidence type="ECO:0008006" key="3">
    <source>
        <dbReference type="Google" id="ProtNLM"/>
    </source>
</evidence>
<dbReference type="InterPro" id="IPR019004">
    <property type="entry name" value="YqeY/Aim41"/>
</dbReference>
<dbReference type="InterPro" id="IPR023168">
    <property type="entry name" value="GatB_Yqey_C_2"/>
</dbReference>
<dbReference type="OrthoDB" id="5244551at2"/>
<dbReference type="GO" id="GO:0016884">
    <property type="term" value="F:carbon-nitrogen ligase activity, with glutamine as amido-N-donor"/>
    <property type="evidence" value="ECO:0007669"/>
    <property type="project" value="InterPro"/>
</dbReference>
<reference evidence="1 2" key="1">
    <citation type="submission" date="2019-01" db="EMBL/GenBank/DDBJ databases">
        <title>Draft genome sequence of Cellulomonas takizawaensis strain TKZ-21.</title>
        <authorList>
            <person name="Yamamura H."/>
            <person name="Hayashi T."/>
            <person name="Hamada M."/>
            <person name="Serisawa Y."/>
            <person name="Matsuyama K."/>
            <person name="Nakagawa Y."/>
            <person name="Otoguro M."/>
            <person name="Yanagida F."/>
            <person name="Hayakawa M."/>
        </authorList>
    </citation>
    <scope>NUCLEOTIDE SEQUENCE [LARGE SCALE GENOMIC DNA]</scope>
    <source>
        <strain evidence="1 2">NBRC12680</strain>
    </source>
</reference>
<evidence type="ECO:0000313" key="2">
    <source>
        <dbReference type="Proteomes" id="UP000289954"/>
    </source>
</evidence>
<organism evidence="1 2">
    <name type="scientific">Cellulomonas biazotea</name>
    <dbReference type="NCBI Taxonomy" id="1709"/>
    <lineage>
        <taxon>Bacteria</taxon>
        <taxon>Bacillati</taxon>
        <taxon>Actinomycetota</taxon>
        <taxon>Actinomycetes</taxon>
        <taxon>Micrococcales</taxon>
        <taxon>Cellulomonadaceae</taxon>
        <taxon>Cellulomonas</taxon>
    </lineage>
</organism>
<dbReference type="Gene3D" id="1.10.10.410">
    <property type="match status" value="1"/>
</dbReference>
<accession>A0A402DQI1</accession>
<dbReference type="RefSeq" id="WP_130780989.1">
    <property type="nucleotide sequence ID" value="NZ_BIMR01000094.1"/>
</dbReference>
<dbReference type="Proteomes" id="UP000289954">
    <property type="component" value="Unassembled WGS sequence"/>
</dbReference>
<protein>
    <recommendedName>
        <fullName evidence="3">GatB/YqeY domain-containing protein</fullName>
    </recommendedName>
</protein>
<keyword evidence="2" id="KW-1185">Reference proteome</keyword>
<evidence type="ECO:0000313" key="1">
    <source>
        <dbReference type="EMBL" id="GCE76393.1"/>
    </source>
</evidence>
<dbReference type="SUPFAM" id="SSF89095">
    <property type="entry name" value="GatB/YqeY motif"/>
    <property type="match status" value="1"/>
</dbReference>